<evidence type="ECO:0000313" key="2">
    <source>
        <dbReference type="EMBL" id="CAI5766626.1"/>
    </source>
</evidence>
<accession>A0AA35JV42</accession>
<keyword evidence="1" id="KW-0472">Membrane</keyword>
<evidence type="ECO:0000313" key="3">
    <source>
        <dbReference type="Proteomes" id="UP001178461"/>
    </source>
</evidence>
<keyword evidence="1" id="KW-0812">Transmembrane</keyword>
<sequence length="115" mass="12589">MSPALDCMKKSNILTVLITGIYLRVGMVVFCGSLWEGRNSNVPMTHDDVAQHAWVLERISSSRLRLTLGLVSMARGKHCQTGTGEREILDTSHSPRLSGKVTALVVQIVLVEGRS</sequence>
<name>A0AA35JV42_9SAUR</name>
<organism evidence="2 3">
    <name type="scientific">Podarcis lilfordi</name>
    <name type="common">Lilford's wall lizard</name>
    <dbReference type="NCBI Taxonomy" id="74358"/>
    <lineage>
        <taxon>Eukaryota</taxon>
        <taxon>Metazoa</taxon>
        <taxon>Chordata</taxon>
        <taxon>Craniata</taxon>
        <taxon>Vertebrata</taxon>
        <taxon>Euteleostomi</taxon>
        <taxon>Lepidosauria</taxon>
        <taxon>Squamata</taxon>
        <taxon>Bifurcata</taxon>
        <taxon>Unidentata</taxon>
        <taxon>Episquamata</taxon>
        <taxon>Laterata</taxon>
        <taxon>Lacertibaenia</taxon>
        <taxon>Lacertidae</taxon>
        <taxon>Podarcis</taxon>
    </lineage>
</organism>
<gene>
    <name evidence="2" type="ORF">PODLI_1B003256</name>
</gene>
<evidence type="ECO:0000256" key="1">
    <source>
        <dbReference type="SAM" id="Phobius"/>
    </source>
</evidence>
<dbReference type="Proteomes" id="UP001178461">
    <property type="component" value="Chromosome 2"/>
</dbReference>
<proteinExistence type="predicted"/>
<keyword evidence="1" id="KW-1133">Transmembrane helix</keyword>
<feature type="transmembrane region" description="Helical" evidence="1">
    <location>
        <begin position="12"/>
        <end position="35"/>
    </location>
</feature>
<keyword evidence="3" id="KW-1185">Reference proteome</keyword>
<reference evidence="2" key="1">
    <citation type="submission" date="2022-12" db="EMBL/GenBank/DDBJ databases">
        <authorList>
            <person name="Alioto T."/>
            <person name="Alioto T."/>
            <person name="Gomez Garrido J."/>
        </authorList>
    </citation>
    <scope>NUCLEOTIDE SEQUENCE</scope>
</reference>
<dbReference type="EMBL" id="OX395127">
    <property type="protein sequence ID" value="CAI5766626.1"/>
    <property type="molecule type" value="Genomic_DNA"/>
</dbReference>
<dbReference type="AlphaFoldDB" id="A0AA35JV42"/>
<protein>
    <submittedName>
        <fullName evidence="2">Uncharacterized protein</fullName>
    </submittedName>
</protein>